<gene>
    <name evidence="2" type="ORF">D9757_010276</name>
</gene>
<name>A0A8H5HAI6_9AGAR</name>
<proteinExistence type="predicted"/>
<dbReference type="AlphaFoldDB" id="A0A8H5HAI6"/>
<reference evidence="2 3" key="1">
    <citation type="journal article" date="2020" name="ISME J.">
        <title>Uncovering the hidden diversity of litter-decomposition mechanisms in mushroom-forming fungi.</title>
        <authorList>
            <person name="Floudas D."/>
            <person name="Bentzer J."/>
            <person name="Ahren D."/>
            <person name="Johansson T."/>
            <person name="Persson P."/>
            <person name="Tunlid A."/>
        </authorList>
    </citation>
    <scope>NUCLEOTIDE SEQUENCE [LARGE SCALE GENOMIC DNA]</scope>
    <source>
        <strain evidence="2 3">CBS 406.79</strain>
    </source>
</reference>
<dbReference type="Proteomes" id="UP000518752">
    <property type="component" value="Unassembled WGS sequence"/>
</dbReference>
<accession>A0A8H5HAI6</accession>
<evidence type="ECO:0000313" key="3">
    <source>
        <dbReference type="Proteomes" id="UP000518752"/>
    </source>
</evidence>
<organism evidence="2 3">
    <name type="scientific">Collybiopsis confluens</name>
    <dbReference type="NCBI Taxonomy" id="2823264"/>
    <lineage>
        <taxon>Eukaryota</taxon>
        <taxon>Fungi</taxon>
        <taxon>Dikarya</taxon>
        <taxon>Basidiomycota</taxon>
        <taxon>Agaricomycotina</taxon>
        <taxon>Agaricomycetes</taxon>
        <taxon>Agaricomycetidae</taxon>
        <taxon>Agaricales</taxon>
        <taxon>Marasmiineae</taxon>
        <taxon>Omphalotaceae</taxon>
        <taxon>Collybiopsis</taxon>
    </lineage>
</organism>
<dbReference type="EMBL" id="JAACJN010000066">
    <property type="protein sequence ID" value="KAF5379951.1"/>
    <property type="molecule type" value="Genomic_DNA"/>
</dbReference>
<evidence type="ECO:0000256" key="1">
    <source>
        <dbReference type="SAM" id="MobiDB-lite"/>
    </source>
</evidence>
<feature type="region of interest" description="Disordered" evidence="1">
    <location>
        <begin position="178"/>
        <end position="234"/>
    </location>
</feature>
<sequence>MAIVEYGIKVWLVRATKDEAILPSKEIKRFEGKTARVVEAEVECSISGMPYYMYWQQTQEYPAQKAACTVFTLLPNLAKTQRGDPVTMMPGQQQVVYSTRHEAEDQTKFFELSPSVFSQERLKENNGIVGYAELRVDFLEQTENEAVEGKSSSIPVKLPSILFKFIFKDGELIPTKKSNVQHHVGTATDTDIVRDQRRRQPSSRVSQRTLKRSQGEQGHHAPATDSPQPVDTVGLDFSQTAQSSTEILMDSDDALSASIEEAQRGLKESHVVLKRARLNQYRAIQAMRARNEEEIERVNQETSRIRGQFEKTF</sequence>
<keyword evidence="3" id="KW-1185">Reference proteome</keyword>
<protein>
    <submittedName>
        <fullName evidence="2">Uncharacterized protein</fullName>
    </submittedName>
</protein>
<comment type="caution">
    <text evidence="2">The sequence shown here is derived from an EMBL/GenBank/DDBJ whole genome shotgun (WGS) entry which is preliminary data.</text>
</comment>
<evidence type="ECO:0000313" key="2">
    <source>
        <dbReference type="EMBL" id="KAF5379951.1"/>
    </source>
</evidence>